<gene>
    <name evidence="2" type="ORF">IPI13_13930</name>
    <name evidence="3" type="ORF">IPP00_02725</name>
</gene>
<dbReference type="SUPFAM" id="SSF109854">
    <property type="entry name" value="DinB/YfiT-like putative metalloenzymes"/>
    <property type="match status" value="1"/>
</dbReference>
<dbReference type="Pfam" id="PF12867">
    <property type="entry name" value="DinB_2"/>
    <property type="match status" value="1"/>
</dbReference>
<name>A0A935IXI8_9MICO</name>
<proteinExistence type="predicted"/>
<dbReference type="InterPro" id="IPR034660">
    <property type="entry name" value="DinB/YfiT-like"/>
</dbReference>
<evidence type="ECO:0000259" key="1">
    <source>
        <dbReference type="Pfam" id="PF12867"/>
    </source>
</evidence>
<dbReference type="InterPro" id="IPR024775">
    <property type="entry name" value="DinB-like"/>
</dbReference>
<protein>
    <submittedName>
        <fullName evidence="2">DinB family protein</fullName>
    </submittedName>
</protein>
<dbReference type="EMBL" id="JADJIB010000005">
    <property type="protein sequence ID" value="MBK7274207.1"/>
    <property type="molecule type" value="Genomic_DNA"/>
</dbReference>
<sequence length="177" mass="20296">MAPKPQAPPPDDKDWTWVLTQPCQECGFDPATIRSKRLADAVRETASRWPAVLVQPAVAERPSKAVWSPLEYACHVRDVMRLFAQRIELMLAEDNPTFANWDQDRTAREDRYWDQDPAKVAKQIGQAGDKLADLFERVSKEDWQRRGTRSNGSEFTVATIGVYALHDLRHHVWDVRG</sequence>
<evidence type="ECO:0000313" key="2">
    <source>
        <dbReference type="EMBL" id="MBK7274207.1"/>
    </source>
</evidence>
<dbReference type="Proteomes" id="UP000886632">
    <property type="component" value="Unassembled WGS sequence"/>
</dbReference>
<dbReference type="EMBL" id="JADKGK010000005">
    <property type="protein sequence ID" value="MBL0002938.1"/>
    <property type="molecule type" value="Genomic_DNA"/>
</dbReference>
<dbReference type="Proteomes" id="UP000726105">
    <property type="component" value="Unassembled WGS sequence"/>
</dbReference>
<reference evidence="2 4" key="1">
    <citation type="submission" date="2020-10" db="EMBL/GenBank/DDBJ databases">
        <title>Connecting structure to function with the recovery of over 1000 high-quality activated sludge metagenome-assembled genomes encoding full-length rRNA genes using long-read sequencing.</title>
        <authorList>
            <person name="Singleton C.M."/>
            <person name="Petriglieri F."/>
            <person name="Kristensen J.M."/>
            <person name="Kirkegaard R.H."/>
            <person name="Michaelsen T.Y."/>
            <person name="Andersen M.H."/>
            <person name="Karst S.M."/>
            <person name="Dueholm M.S."/>
            <person name="Nielsen P.H."/>
            <person name="Albertsen M."/>
        </authorList>
    </citation>
    <scope>NUCLEOTIDE SEQUENCE [LARGE SCALE GENOMIC DNA]</scope>
    <source>
        <strain evidence="2">Ega_18-Q3-R5-49_MAXAC.001</strain>
        <strain evidence="3">Ribe_18-Q3-R11-54_MAXAC.001</strain>
    </source>
</reference>
<dbReference type="AlphaFoldDB" id="A0A935IXI8"/>
<evidence type="ECO:0000313" key="4">
    <source>
        <dbReference type="Proteomes" id="UP000726105"/>
    </source>
</evidence>
<evidence type="ECO:0000313" key="3">
    <source>
        <dbReference type="EMBL" id="MBL0002938.1"/>
    </source>
</evidence>
<dbReference type="Gene3D" id="1.20.120.450">
    <property type="entry name" value="dinb family like domain"/>
    <property type="match status" value="1"/>
</dbReference>
<feature type="domain" description="DinB-like" evidence="1">
    <location>
        <begin position="59"/>
        <end position="172"/>
    </location>
</feature>
<comment type="caution">
    <text evidence="2">The sequence shown here is derived from an EMBL/GenBank/DDBJ whole genome shotgun (WGS) entry which is preliminary data.</text>
</comment>
<accession>A0A935IXI8</accession>
<organism evidence="2 4">
    <name type="scientific">Candidatus Phosphoribacter hodrii</name>
    <dbReference type="NCBI Taxonomy" id="2953743"/>
    <lineage>
        <taxon>Bacteria</taxon>
        <taxon>Bacillati</taxon>
        <taxon>Actinomycetota</taxon>
        <taxon>Actinomycetes</taxon>
        <taxon>Micrococcales</taxon>
        <taxon>Dermatophilaceae</taxon>
        <taxon>Candidatus Phosphoribacter</taxon>
    </lineage>
</organism>